<dbReference type="HOGENOM" id="CLU_2781072_0_0_1"/>
<dbReference type="PaxDb" id="29760-VIT_04s0008g07350.t01"/>
<organism evidence="1 2">
    <name type="scientific">Vitis vinifera</name>
    <name type="common">Grape</name>
    <dbReference type="NCBI Taxonomy" id="29760"/>
    <lineage>
        <taxon>Eukaryota</taxon>
        <taxon>Viridiplantae</taxon>
        <taxon>Streptophyta</taxon>
        <taxon>Embryophyta</taxon>
        <taxon>Tracheophyta</taxon>
        <taxon>Spermatophyta</taxon>
        <taxon>Magnoliopsida</taxon>
        <taxon>eudicotyledons</taxon>
        <taxon>Gunneridae</taxon>
        <taxon>Pentapetalae</taxon>
        <taxon>rosids</taxon>
        <taxon>Vitales</taxon>
        <taxon>Vitaceae</taxon>
        <taxon>Viteae</taxon>
        <taxon>Vitis</taxon>
    </lineage>
</organism>
<evidence type="ECO:0000313" key="1">
    <source>
        <dbReference type="EMBL" id="CBI21187.3"/>
    </source>
</evidence>
<dbReference type="EMBL" id="FN595231">
    <property type="protein sequence ID" value="CBI21187.3"/>
    <property type="molecule type" value="Genomic_DNA"/>
</dbReference>
<evidence type="ECO:0000313" key="2">
    <source>
        <dbReference type="Proteomes" id="UP000009183"/>
    </source>
</evidence>
<dbReference type="Proteomes" id="UP000009183">
    <property type="component" value="Chromosome 4"/>
</dbReference>
<reference evidence="2" key="1">
    <citation type="journal article" date="2007" name="Nature">
        <title>The grapevine genome sequence suggests ancestral hexaploidization in major angiosperm phyla.</title>
        <authorList>
            <consortium name="The French-Italian Public Consortium for Grapevine Genome Characterization."/>
            <person name="Jaillon O."/>
            <person name="Aury J.-M."/>
            <person name="Noel B."/>
            <person name="Policriti A."/>
            <person name="Clepet C."/>
            <person name="Casagrande A."/>
            <person name="Choisne N."/>
            <person name="Aubourg S."/>
            <person name="Vitulo N."/>
            <person name="Jubin C."/>
            <person name="Vezzi A."/>
            <person name="Legeai F."/>
            <person name="Hugueney P."/>
            <person name="Dasilva C."/>
            <person name="Horner D."/>
            <person name="Mica E."/>
            <person name="Jublot D."/>
            <person name="Poulain J."/>
            <person name="Bruyere C."/>
            <person name="Billault A."/>
            <person name="Segurens B."/>
            <person name="Gouyvenoux M."/>
            <person name="Ugarte E."/>
            <person name="Cattonaro F."/>
            <person name="Anthouard V."/>
            <person name="Vico V."/>
            <person name="Del Fabbro C."/>
            <person name="Alaux M."/>
            <person name="Di Gaspero G."/>
            <person name="Dumas V."/>
            <person name="Felice N."/>
            <person name="Paillard S."/>
            <person name="Juman I."/>
            <person name="Moroldo M."/>
            <person name="Scalabrin S."/>
            <person name="Canaguier A."/>
            <person name="Le Clainche I."/>
            <person name="Malacrida G."/>
            <person name="Durand E."/>
            <person name="Pesole G."/>
            <person name="Laucou V."/>
            <person name="Chatelet P."/>
            <person name="Merdinoglu D."/>
            <person name="Delledonne M."/>
            <person name="Pezzotti M."/>
            <person name="Lecharny A."/>
            <person name="Scarpelli C."/>
            <person name="Artiguenave F."/>
            <person name="Pe M.E."/>
            <person name="Valle G."/>
            <person name="Morgante M."/>
            <person name="Caboche M."/>
            <person name="Adam-Blondon A.-F."/>
            <person name="Weissenbach J."/>
            <person name="Quetier F."/>
            <person name="Wincker P."/>
        </authorList>
    </citation>
    <scope>NUCLEOTIDE SEQUENCE [LARGE SCALE GENOMIC DNA]</scope>
    <source>
        <strain evidence="2">cv. Pinot noir / PN40024</strain>
    </source>
</reference>
<name>D7SV88_VITVI</name>
<dbReference type="AlphaFoldDB" id="D7SV88"/>
<keyword evidence="2" id="KW-1185">Reference proteome</keyword>
<proteinExistence type="predicted"/>
<protein>
    <submittedName>
        <fullName evidence="1">Uncharacterized protein</fullName>
    </submittedName>
</protein>
<sequence length="69" mass="8164">MGQSLIGERRLHKNVNFQIIHKWCTRHKSQSRINTFHNMSCKLILNLISETRENHGPKCKTHQDTIQLN</sequence>
<dbReference type="InParanoid" id="D7SV88"/>
<accession>D7SV88</accession>
<gene>
    <name evidence="1" type="ordered locus">VIT_04s0008g07350</name>
</gene>